<evidence type="ECO:0000313" key="4">
    <source>
        <dbReference type="Proteomes" id="UP000078546"/>
    </source>
</evidence>
<feature type="signal peptide" evidence="1">
    <location>
        <begin position="1"/>
        <end position="19"/>
    </location>
</feature>
<feature type="chain" id="PRO_5015059576" description="RAP protein" evidence="1">
    <location>
        <begin position="20"/>
        <end position="1318"/>
    </location>
</feature>
<sequence length="1318" mass="157445">MRHFLWRLYGSLVFALSFSSTPHGQVLSRMYIIGNVYAYNSIMFVMNISRKNICRVKKLIRVHGIITSKKFCNNESFIFNFENVENLKKIKEPITEPSFSQTDVERRRNDIYINSLDKYRVKKVRRVLTLVKKKLKNYEHVPLNRHFFIFYKNIDCLLEEEVIHILYLALKNRQCHSPTGKSNDINNVFTTDFNRSQGGGISGGKADGMIHNCTVDDISDNLFPWEDETKEGISGCTMRENFELNSGKTVNNSYLYGENKGEDVQRHILRTEVEVEGHAENDIVHTNTEGISKPINVDYVRRLLFRLMELLRGEKAVCDLSLIDMYKLSYCMRYYNADSGKSNFMPLYVCSFLRREIDIIYRNDDNHEIKQSEQLDILLLLLAMQRKSLKGPFFSLLYDYIFAILKSGLFQLSCKNICLLLHVRNFERSKYDSFFFLLFHKKEKEKKRYMTLTDINYLLFYQIKNCVMIKDPSFQYEMMDKLLTSSHTNTMEVVPNMQLISLLLLHYDFSKKVFNGIYEKYVEIVYNMYSYLISHINLFLQKEDSKGKRADIQLMLSFSLALYIIRNNLYLNEEFYLYLFSLICNYAHTLTTNEYIMLLNLVYYCDYKNEVYYRRNPLYAERKKCLYVYDNREEGREFHYTPFDPKHISVHIYKYIKTAYEYKEGKNHPHAFLNVEGYEGNASTMIIALKNGTSQKREETHSFFPLQQCKAGYKIKEPLSIQGTPRIYEMQTEKYPTHNTWQGESNTKKNKSHYMQILDILISLRNDNADDNLFDYLTLLFRDNIWKFNLHIFDVDKILHTYSLLKLRKSGIPLSILDIIERVKKNFLSNKKNCVNKESYIFHSMCSILLSYAELKLWNVIDLVLFEREILENINHVNINSVLILLQYFILKGSNESLNIHAITLLVLKYIKKKYFTETWDVSEDTSVLNEMRNDKMYDFVRKYLRGDNCKGTIKEEKIHTEYSREMYPSHSDTGSVLTKRYEEGNYVDNFSFKKKDENDLYEFLLLRFVFINIATHSSLFYDNFRYHYREEEIFRQLINSFNKIVLHLKNDFTDILNISFYDTNYNSNRMRWGKNTQCTVIEQMYDKKCHILSKRKFLLLINYFHFIFKHSLSFIAKDTTFIESMIMQYHFVKKFKSLYYNFKYSFIYRHLILSLIHNIKRRNCLRINCELFDTKNDSPWRKEQMIVNEYVQVLKHFSNLCVNENIKDNAFNTYLNKNSIKYCKNCEECKYEIFFNQSIVYTLSNYKIENVYTNVPFFNYIIPMIIETKNVSVAVQTVFNTNEDLDSYMIQFYLMEKLLKNYNYELILVKRTCSVRD</sequence>
<evidence type="ECO:0000313" key="2">
    <source>
        <dbReference type="EMBL" id="SBS79839.1"/>
    </source>
</evidence>
<name>A0A1A8VKS7_PLAOA</name>
<dbReference type="EMBL" id="FLQV01000008">
    <property type="protein sequence ID" value="SBS80301.1"/>
    <property type="molecule type" value="Genomic_DNA"/>
</dbReference>
<reference evidence="2" key="2">
    <citation type="submission" date="2016-05" db="EMBL/GenBank/DDBJ databases">
        <authorList>
            <person name="Lavstsen T."/>
            <person name="Jespersen J.S."/>
        </authorList>
    </citation>
    <scope>NUCLEOTIDE SEQUENCE [LARGE SCALE GENOMIC DNA]</scope>
</reference>
<evidence type="ECO:0008006" key="6">
    <source>
        <dbReference type="Google" id="ProtNLM"/>
    </source>
</evidence>
<accession>A0A1A8VKS7</accession>
<evidence type="ECO:0000313" key="5">
    <source>
        <dbReference type="Proteomes" id="UP000078560"/>
    </source>
</evidence>
<reference evidence="4 5" key="1">
    <citation type="submission" date="2016-05" db="EMBL/GenBank/DDBJ databases">
        <authorList>
            <person name="Naeem Raeece"/>
        </authorList>
    </citation>
    <scope>NUCLEOTIDE SEQUENCE [LARGE SCALE GENOMIC DNA]</scope>
</reference>
<organism evidence="2 5">
    <name type="scientific">Plasmodium ovale curtisi</name>
    <dbReference type="NCBI Taxonomy" id="864141"/>
    <lineage>
        <taxon>Eukaryota</taxon>
        <taxon>Sar</taxon>
        <taxon>Alveolata</taxon>
        <taxon>Apicomplexa</taxon>
        <taxon>Aconoidasida</taxon>
        <taxon>Haemosporida</taxon>
        <taxon>Plasmodiidae</taxon>
        <taxon>Plasmodium</taxon>
        <taxon>Plasmodium (Plasmodium)</taxon>
    </lineage>
</organism>
<dbReference type="EMBL" id="FLQU01000004">
    <property type="protein sequence ID" value="SBS79839.1"/>
    <property type="molecule type" value="Genomic_DNA"/>
</dbReference>
<protein>
    <recommendedName>
        <fullName evidence="6">RAP protein</fullName>
    </recommendedName>
</protein>
<evidence type="ECO:0000256" key="1">
    <source>
        <dbReference type="SAM" id="SignalP"/>
    </source>
</evidence>
<proteinExistence type="predicted"/>
<evidence type="ECO:0000313" key="3">
    <source>
        <dbReference type="EMBL" id="SBS80301.1"/>
    </source>
</evidence>
<keyword evidence="1" id="KW-0732">Signal</keyword>
<dbReference type="Proteomes" id="UP000078546">
    <property type="component" value="Unassembled WGS sequence"/>
</dbReference>
<gene>
    <name evidence="3" type="ORF">POVCU1_000230</name>
    <name evidence="2" type="ORF">POVCU2_0000250</name>
</gene>
<dbReference type="Proteomes" id="UP000078560">
    <property type="component" value="Unassembled WGS sequence"/>
</dbReference>